<evidence type="ECO:0000256" key="2">
    <source>
        <dbReference type="ARBA" id="ARBA00022801"/>
    </source>
</evidence>
<feature type="domain" description="AB hydrolase-1" evidence="3">
    <location>
        <begin position="30"/>
        <end position="268"/>
    </location>
</feature>
<evidence type="ECO:0008006" key="6">
    <source>
        <dbReference type="Google" id="ProtNLM"/>
    </source>
</evidence>
<evidence type="ECO:0000313" key="5">
    <source>
        <dbReference type="EMBL" id="GID43772.1"/>
    </source>
</evidence>
<dbReference type="Pfam" id="PF08241">
    <property type="entry name" value="Methyltransf_11"/>
    <property type="match status" value="1"/>
</dbReference>
<dbReference type="RefSeq" id="WP_204294307.1">
    <property type="nucleotide sequence ID" value="NZ_BAAAGQ010000002.1"/>
</dbReference>
<comment type="caution">
    <text evidence="5">The sequence shown here is derived from an EMBL/GenBank/DDBJ whole genome shotgun (WGS) entry which is preliminary data.</text>
</comment>
<keyword evidence="2" id="KW-0378">Hydrolase</keyword>
<dbReference type="Gene3D" id="3.40.50.1820">
    <property type="entry name" value="alpha/beta hydrolase"/>
    <property type="match status" value="1"/>
</dbReference>
<dbReference type="Pfam" id="PF00561">
    <property type="entry name" value="Abhydrolase_1"/>
    <property type="match status" value="1"/>
</dbReference>
<dbReference type="InterPro" id="IPR050228">
    <property type="entry name" value="Carboxylesterase_BioH"/>
</dbReference>
<accession>A0ABQ3WCK9</accession>
<dbReference type="EMBL" id="BOMF01000017">
    <property type="protein sequence ID" value="GID43772.1"/>
    <property type="molecule type" value="Genomic_DNA"/>
</dbReference>
<sequence length="550" mass="61255">MYADVRGARLFFDVDGAGLVRDRATMRHKPVLFVVPGGPGGDHSRLKATLAPLADKAQLVYFDYRGCGWSAPAPPGTHTMDTYVDDVEALRSHLGLDRIGLLGISYGGMVSMTYATRYQRHLSHLILVVTAPDHRFMTRAQEIVAERGTPRQQAAAARLFRGGFENSGQMRDYFETMGSMYAQHFDTAEEQSFTPRFNHEAINAAYGVDLHKYDVTAQLSGITVPTQVIGARHDWICAPEFSVEIADRIPGAQLRMFENSGHNVQDDEHGAFIDVVRGFLDHPPSTPPTRGKVYRMPAVEKYVKWDYTDLAATYTQRPSYAPSAIDRIVEATGKPGPRVADVGAGNAHLTVDLLARGCVVDAVEPNEAMRTIGIQRTQGGTVTWHVGVGEDTGLETDAYDLVTFGSSFATTDRLLALKETARILRERGWFTCIWNHRDLNDPIQNEVESIIRRHIPDYGYGVRRADQAPVIIESGLFEEPATIRERVLHRVPVEDWLAAWRSHGILESQAGDRFPAILEDIDAYVRSLGSGELEIPYETVGWIARLRPRR</sequence>
<evidence type="ECO:0000259" key="3">
    <source>
        <dbReference type="Pfam" id="PF00561"/>
    </source>
</evidence>
<protein>
    <recommendedName>
        <fullName evidence="6">Pimeloyl-ACP methyl ester carboxylesterase</fullName>
    </recommendedName>
</protein>
<evidence type="ECO:0000256" key="1">
    <source>
        <dbReference type="ARBA" id="ARBA00010088"/>
    </source>
</evidence>
<organism evidence="5">
    <name type="scientific">Actinoplanes campanulatus</name>
    <dbReference type="NCBI Taxonomy" id="113559"/>
    <lineage>
        <taxon>Bacteria</taxon>
        <taxon>Bacillati</taxon>
        <taxon>Actinomycetota</taxon>
        <taxon>Actinomycetes</taxon>
        <taxon>Micromonosporales</taxon>
        <taxon>Micromonosporaceae</taxon>
        <taxon>Actinoplanes</taxon>
    </lineage>
</organism>
<dbReference type="InterPro" id="IPR013216">
    <property type="entry name" value="Methyltransf_11"/>
</dbReference>
<dbReference type="InterPro" id="IPR000073">
    <property type="entry name" value="AB_hydrolase_1"/>
</dbReference>
<dbReference type="CDD" id="cd02440">
    <property type="entry name" value="AdoMet_MTases"/>
    <property type="match status" value="1"/>
</dbReference>
<dbReference type="PRINTS" id="PR00793">
    <property type="entry name" value="PROAMNOPTASE"/>
</dbReference>
<evidence type="ECO:0000259" key="4">
    <source>
        <dbReference type="Pfam" id="PF08241"/>
    </source>
</evidence>
<dbReference type="InterPro" id="IPR029063">
    <property type="entry name" value="SAM-dependent_MTases_sf"/>
</dbReference>
<name>A0ABQ3WCK9_9ACTN</name>
<reference evidence="5" key="1">
    <citation type="submission" date="2021-01" db="EMBL/GenBank/DDBJ databases">
        <title>Whole genome shotgun sequence of Actinoplanes capillaceus NBRC 16408.</title>
        <authorList>
            <person name="Komaki H."/>
            <person name="Tamura T."/>
        </authorList>
    </citation>
    <scope>NUCLEOTIDE SEQUENCE [LARGE SCALE GENOMIC DNA]</scope>
    <source>
        <strain evidence="5">NBRC 16408</strain>
    </source>
</reference>
<dbReference type="PANTHER" id="PTHR43194:SF2">
    <property type="entry name" value="PEROXISOMAL MEMBRANE PROTEIN LPX1"/>
    <property type="match status" value="1"/>
</dbReference>
<dbReference type="InterPro" id="IPR029058">
    <property type="entry name" value="AB_hydrolase_fold"/>
</dbReference>
<dbReference type="SUPFAM" id="SSF53474">
    <property type="entry name" value="alpha/beta-Hydrolases"/>
    <property type="match status" value="1"/>
</dbReference>
<dbReference type="Gene3D" id="3.40.50.150">
    <property type="entry name" value="Vaccinia Virus protein VP39"/>
    <property type="match status" value="1"/>
</dbReference>
<gene>
    <name evidence="5" type="ORF">Aca07nite_10470</name>
</gene>
<comment type="similarity">
    <text evidence="1">Belongs to the peptidase S33 family.</text>
</comment>
<dbReference type="InterPro" id="IPR002410">
    <property type="entry name" value="Peptidase_S33"/>
</dbReference>
<dbReference type="SUPFAM" id="SSF53335">
    <property type="entry name" value="S-adenosyl-L-methionine-dependent methyltransferases"/>
    <property type="match status" value="1"/>
</dbReference>
<dbReference type="PANTHER" id="PTHR43194">
    <property type="entry name" value="HYDROLASE ALPHA/BETA FOLD FAMILY"/>
    <property type="match status" value="1"/>
</dbReference>
<feature type="domain" description="Methyltransferase type 11" evidence="4">
    <location>
        <begin position="341"/>
        <end position="431"/>
    </location>
</feature>
<proteinExistence type="inferred from homology"/>